<proteinExistence type="predicted"/>
<dbReference type="EMBL" id="SRHE01000929">
    <property type="protein sequence ID" value="TWW07941.1"/>
    <property type="molecule type" value="Genomic_DNA"/>
</dbReference>
<feature type="non-terminal residue" evidence="1">
    <location>
        <position position="1"/>
    </location>
</feature>
<organism evidence="1 2">
    <name type="scientific">Planctomyces bekefii</name>
    <dbReference type="NCBI Taxonomy" id="1653850"/>
    <lineage>
        <taxon>Bacteria</taxon>
        <taxon>Pseudomonadati</taxon>
        <taxon>Planctomycetota</taxon>
        <taxon>Planctomycetia</taxon>
        <taxon>Planctomycetales</taxon>
        <taxon>Planctomycetaceae</taxon>
        <taxon>Planctomyces</taxon>
    </lineage>
</organism>
<keyword evidence="2" id="KW-1185">Reference proteome</keyword>
<evidence type="ECO:0000313" key="1">
    <source>
        <dbReference type="EMBL" id="TWW07941.1"/>
    </source>
</evidence>
<sequence>QVAPAEVGAGERMMDRALQWIFELQGTRF</sequence>
<reference evidence="1 2" key="1">
    <citation type="submission" date="2019-08" db="EMBL/GenBank/DDBJ databases">
        <title>100 year-old enigma solved: identification of Planctomyces bekefii, the type genus and species of the phylum Planctomycetes.</title>
        <authorList>
            <person name="Svetlana D.N."/>
            <person name="Overmann J."/>
        </authorList>
    </citation>
    <scope>NUCLEOTIDE SEQUENCE [LARGE SCALE GENOMIC DNA]</scope>
    <source>
        <strain evidence="1">Phe10_nw2017</strain>
    </source>
</reference>
<reference evidence="1 2" key="2">
    <citation type="submission" date="2019-08" db="EMBL/GenBank/DDBJ databases">
        <authorList>
            <person name="Henke P."/>
        </authorList>
    </citation>
    <scope>NUCLEOTIDE SEQUENCE [LARGE SCALE GENOMIC DNA]</scope>
    <source>
        <strain evidence="1">Phe10_nw2017</strain>
    </source>
</reference>
<protein>
    <submittedName>
        <fullName evidence="1">Uncharacterized protein</fullName>
    </submittedName>
</protein>
<dbReference type="AlphaFoldDB" id="A0A5C6M4K7"/>
<dbReference type="Proteomes" id="UP000321083">
    <property type="component" value="Unassembled WGS sequence"/>
</dbReference>
<accession>A0A5C6M4K7</accession>
<comment type="caution">
    <text evidence="1">The sequence shown here is derived from an EMBL/GenBank/DDBJ whole genome shotgun (WGS) entry which is preliminary data.</text>
</comment>
<gene>
    <name evidence="1" type="ORF">E3A20_29290</name>
</gene>
<evidence type="ECO:0000313" key="2">
    <source>
        <dbReference type="Proteomes" id="UP000321083"/>
    </source>
</evidence>
<name>A0A5C6M4K7_9PLAN</name>